<keyword evidence="3" id="KW-1185">Reference proteome</keyword>
<sequence length="104" mass="12517">LTIILLDFFYYFNFCFLYCILFFNFLLFNWIYLHIRITSAPALPNRESGDCFSFSVFSLSVMTSVYKYMQQRTLDFPIVLVLLDRHRFRIFSPGCQQEVCDLFD</sequence>
<feature type="transmembrane region" description="Helical" evidence="1">
    <location>
        <begin position="9"/>
        <end position="32"/>
    </location>
</feature>
<proteinExistence type="predicted"/>
<feature type="non-terminal residue" evidence="2">
    <location>
        <position position="104"/>
    </location>
</feature>
<feature type="non-terminal residue" evidence="2">
    <location>
        <position position="1"/>
    </location>
</feature>
<reference evidence="2" key="1">
    <citation type="journal article" date="2022" name="bioRxiv">
        <title>Sequencing and chromosome-scale assembly of the giantPleurodeles waltlgenome.</title>
        <authorList>
            <person name="Brown T."/>
            <person name="Elewa A."/>
            <person name="Iarovenko S."/>
            <person name="Subramanian E."/>
            <person name="Araus A.J."/>
            <person name="Petzold A."/>
            <person name="Susuki M."/>
            <person name="Suzuki K.-i.T."/>
            <person name="Hayashi T."/>
            <person name="Toyoda A."/>
            <person name="Oliveira C."/>
            <person name="Osipova E."/>
            <person name="Leigh N.D."/>
            <person name="Simon A."/>
            <person name="Yun M.H."/>
        </authorList>
    </citation>
    <scope>NUCLEOTIDE SEQUENCE</scope>
    <source>
        <strain evidence="2">20211129_DDA</strain>
        <tissue evidence="2">Liver</tissue>
    </source>
</reference>
<keyword evidence="1" id="KW-1133">Transmembrane helix</keyword>
<keyword evidence="1" id="KW-0472">Membrane</keyword>
<dbReference type="AlphaFoldDB" id="A0AAV7L252"/>
<evidence type="ECO:0000256" key="1">
    <source>
        <dbReference type="SAM" id="Phobius"/>
    </source>
</evidence>
<organism evidence="2 3">
    <name type="scientific">Pleurodeles waltl</name>
    <name type="common">Iberian ribbed newt</name>
    <dbReference type="NCBI Taxonomy" id="8319"/>
    <lineage>
        <taxon>Eukaryota</taxon>
        <taxon>Metazoa</taxon>
        <taxon>Chordata</taxon>
        <taxon>Craniata</taxon>
        <taxon>Vertebrata</taxon>
        <taxon>Euteleostomi</taxon>
        <taxon>Amphibia</taxon>
        <taxon>Batrachia</taxon>
        <taxon>Caudata</taxon>
        <taxon>Salamandroidea</taxon>
        <taxon>Salamandridae</taxon>
        <taxon>Pleurodelinae</taxon>
        <taxon>Pleurodeles</taxon>
    </lineage>
</organism>
<keyword evidence="1" id="KW-0812">Transmembrane</keyword>
<comment type="caution">
    <text evidence="2">The sequence shown here is derived from an EMBL/GenBank/DDBJ whole genome shotgun (WGS) entry which is preliminary data.</text>
</comment>
<accession>A0AAV7L252</accession>
<dbReference type="EMBL" id="JANPWB010000016">
    <property type="protein sequence ID" value="KAJ1082588.1"/>
    <property type="molecule type" value="Genomic_DNA"/>
</dbReference>
<evidence type="ECO:0000313" key="2">
    <source>
        <dbReference type="EMBL" id="KAJ1082588.1"/>
    </source>
</evidence>
<name>A0AAV7L252_PLEWA</name>
<dbReference type="Proteomes" id="UP001066276">
    <property type="component" value="Chromosome 12"/>
</dbReference>
<evidence type="ECO:0000313" key="3">
    <source>
        <dbReference type="Proteomes" id="UP001066276"/>
    </source>
</evidence>
<protein>
    <submittedName>
        <fullName evidence="2">Uncharacterized protein</fullName>
    </submittedName>
</protein>
<gene>
    <name evidence="2" type="ORF">NDU88_002753</name>
</gene>